<reference evidence="1 2" key="1">
    <citation type="submission" date="2019-12" db="EMBL/GenBank/DDBJ databases">
        <authorList>
            <person name="Alioto T."/>
            <person name="Alioto T."/>
            <person name="Gomez Garrido J."/>
        </authorList>
    </citation>
    <scope>NUCLEOTIDE SEQUENCE [LARGE SCALE GENOMIC DNA]</scope>
</reference>
<dbReference type="EMBL" id="CACTIH010007353">
    <property type="protein sequence ID" value="CAA3010845.1"/>
    <property type="molecule type" value="Genomic_DNA"/>
</dbReference>
<keyword evidence="2" id="KW-1185">Reference proteome</keyword>
<name>A0A8S0TXG4_OLEEU</name>
<organism evidence="1 2">
    <name type="scientific">Olea europaea subsp. europaea</name>
    <dbReference type="NCBI Taxonomy" id="158383"/>
    <lineage>
        <taxon>Eukaryota</taxon>
        <taxon>Viridiplantae</taxon>
        <taxon>Streptophyta</taxon>
        <taxon>Embryophyta</taxon>
        <taxon>Tracheophyta</taxon>
        <taxon>Spermatophyta</taxon>
        <taxon>Magnoliopsida</taxon>
        <taxon>eudicotyledons</taxon>
        <taxon>Gunneridae</taxon>
        <taxon>Pentapetalae</taxon>
        <taxon>asterids</taxon>
        <taxon>lamiids</taxon>
        <taxon>Lamiales</taxon>
        <taxon>Oleaceae</taxon>
        <taxon>Oleeae</taxon>
        <taxon>Olea</taxon>
    </lineage>
</organism>
<proteinExistence type="predicted"/>
<accession>A0A8S0TXG4</accession>
<dbReference type="AlphaFoldDB" id="A0A8S0TXG4"/>
<gene>
    <name evidence="1" type="ORF">OLEA9_A016460</name>
</gene>
<dbReference type="Proteomes" id="UP000594638">
    <property type="component" value="Unassembled WGS sequence"/>
</dbReference>
<protein>
    <submittedName>
        <fullName evidence="1">Uncharacterized protein</fullName>
    </submittedName>
</protein>
<evidence type="ECO:0000313" key="2">
    <source>
        <dbReference type="Proteomes" id="UP000594638"/>
    </source>
</evidence>
<comment type="caution">
    <text evidence="1">The sequence shown here is derived from an EMBL/GenBank/DDBJ whole genome shotgun (WGS) entry which is preliminary data.</text>
</comment>
<evidence type="ECO:0000313" key="1">
    <source>
        <dbReference type="EMBL" id="CAA3010845.1"/>
    </source>
</evidence>
<sequence>MAYIRLLEITPLIFERLSRNSGIILENVDTIKWLHDLTDLGKSSSDAVVRYWKETLAFLLGLIEKVKASMLFHQQRVLLRITRVRDVKKVGAAQLVNVKLITSDDFILGENKLWDGGFNIYTGGIYGQSQCLGDRTRLQEMKFNHHDHNHLSFNSCRRLD</sequence>
<dbReference type="OrthoDB" id="1936874at2759"/>
<dbReference type="Gramene" id="OE9A016460T1">
    <property type="protein sequence ID" value="OE9A016460C1"/>
    <property type="gene ID" value="OE9A016460"/>
</dbReference>